<dbReference type="GO" id="GO:0004150">
    <property type="term" value="F:dihydroneopterin aldolase activity"/>
    <property type="evidence" value="ECO:0007669"/>
    <property type="project" value="UniProtKB-EC"/>
</dbReference>
<feature type="domain" description="Dihydroneopterin aldolase/epimerase" evidence="1">
    <location>
        <begin position="3"/>
        <end position="106"/>
    </location>
</feature>
<dbReference type="Gene3D" id="3.30.1130.10">
    <property type="match status" value="1"/>
</dbReference>
<dbReference type="EMBL" id="CP017111">
    <property type="protein sequence ID" value="AOO64078.1"/>
    <property type="molecule type" value="Genomic_DNA"/>
</dbReference>
<dbReference type="KEGG" id="shal:SHALO_0281"/>
<reference evidence="3" key="1">
    <citation type="submission" date="2016-08" db="EMBL/GenBank/DDBJ databases">
        <title>Complete genome sequence of the organohalide-respiring Epsilonproteobacterium Sulfurospirillum halorespirans.</title>
        <authorList>
            <person name="Goris T."/>
            <person name="Zimmermann J."/>
            <person name="Schenz B."/>
            <person name="Lemos M."/>
            <person name="Hackermueller J."/>
            <person name="Diekert G."/>
        </authorList>
    </citation>
    <scope>NUCLEOTIDE SEQUENCE [LARGE SCALE GENOMIC DNA]</scope>
    <source>
        <strain>DSM 13726</strain>
        <strain evidence="3">PCE-M2</strain>
    </source>
</reference>
<proteinExistence type="predicted"/>
<dbReference type="SMART" id="SM00905">
    <property type="entry name" value="FolB"/>
    <property type="match status" value="1"/>
</dbReference>
<evidence type="ECO:0000313" key="2">
    <source>
        <dbReference type="EMBL" id="AOO64078.1"/>
    </source>
</evidence>
<keyword evidence="2" id="KW-0456">Lyase</keyword>
<keyword evidence="3" id="KW-1185">Reference proteome</keyword>
<dbReference type="SUPFAM" id="SSF55620">
    <property type="entry name" value="Tetrahydrobiopterin biosynthesis enzymes-like"/>
    <property type="match status" value="1"/>
</dbReference>
<dbReference type="Proteomes" id="UP000094609">
    <property type="component" value="Chromosome"/>
</dbReference>
<sequence>MQIHIQNLTFETIVGILEEERLTPQNVTLHVKISYDYHGDNFIDYAKVSAFLESEMNAMRYFLLEDALKDLSQKLKVFYPQISKLKLKILKPDILPNAIVGVSHTIYYAQN</sequence>
<dbReference type="InterPro" id="IPR006157">
    <property type="entry name" value="FolB_dom"/>
</dbReference>
<dbReference type="GO" id="GO:0006760">
    <property type="term" value="P:folic acid-containing compound metabolic process"/>
    <property type="evidence" value="ECO:0007669"/>
    <property type="project" value="InterPro"/>
</dbReference>
<evidence type="ECO:0000259" key="1">
    <source>
        <dbReference type="SMART" id="SM00905"/>
    </source>
</evidence>
<gene>
    <name evidence="2" type="ORF">SHALO_0281</name>
</gene>
<dbReference type="Pfam" id="PF02152">
    <property type="entry name" value="FolB"/>
    <property type="match status" value="1"/>
</dbReference>
<dbReference type="PATRIC" id="fig|1193502.14.peg.286"/>
<accession>A0A1D7TGD1</accession>
<dbReference type="AlphaFoldDB" id="A0A1D7TGD1"/>
<dbReference type="STRING" id="1193502.SHALO_0281"/>
<name>A0A1D7TGD1_9BACT</name>
<dbReference type="EC" id="4.1.2.25" evidence="2"/>
<dbReference type="RefSeq" id="WP_069477046.1">
    <property type="nucleotide sequence ID" value="NZ_CP017111.1"/>
</dbReference>
<protein>
    <submittedName>
        <fullName evidence="2">Putative dihydroneopterin aldolase</fullName>
        <ecNumber evidence="2">4.1.2.25</ecNumber>
    </submittedName>
</protein>
<evidence type="ECO:0000313" key="3">
    <source>
        <dbReference type="Proteomes" id="UP000094609"/>
    </source>
</evidence>
<dbReference type="InterPro" id="IPR043133">
    <property type="entry name" value="GTP-CH-I_C/QueF"/>
</dbReference>
<dbReference type="NCBIfam" id="TIGR00526">
    <property type="entry name" value="folB_dom"/>
    <property type="match status" value="1"/>
</dbReference>
<organism evidence="2 3">
    <name type="scientific">Sulfurospirillum halorespirans DSM 13726</name>
    <dbReference type="NCBI Taxonomy" id="1193502"/>
    <lineage>
        <taxon>Bacteria</taxon>
        <taxon>Pseudomonadati</taxon>
        <taxon>Campylobacterota</taxon>
        <taxon>Epsilonproteobacteria</taxon>
        <taxon>Campylobacterales</taxon>
        <taxon>Sulfurospirillaceae</taxon>
        <taxon>Sulfurospirillum</taxon>
    </lineage>
</organism>